<proteinExistence type="predicted"/>
<name>A0A554NEH0_9EURY</name>
<feature type="region of interest" description="Disordered" evidence="1">
    <location>
        <begin position="1"/>
        <end position="24"/>
    </location>
</feature>
<dbReference type="Pfam" id="PF25931">
    <property type="entry name" value="DUF7976"/>
    <property type="match status" value="1"/>
</dbReference>
<gene>
    <name evidence="2" type="ORF">DP107_01040</name>
</gene>
<evidence type="ECO:0000256" key="1">
    <source>
        <dbReference type="SAM" id="MobiDB-lite"/>
    </source>
</evidence>
<dbReference type="AlphaFoldDB" id="A0A554NEH0"/>
<dbReference type="EMBL" id="QMDX01000001">
    <property type="protein sequence ID" value="TSD15797.1"/>
    <property type="molecule type" value="Genomic_DNA"/>
</dbReference>
<reference evidence="2 3" key="1">
    <citation type="submission" date="2018-06" db="EMBL/GenBank/DDBJ databases">
        <title>Natronomonas sp. F16-60 a new haloarchaeon isolated from a solar saltern of Isla Cristina, Huelva, Spain.</title>
        <authorList>
            <person name="Duran-Viseras A."/>
            <person name="Sanchez-Porro C."/>
            <person name="Ventosa A."/>
        </authorList>
    </citation>
    <scope>NUCLEOTIDE SEQUENCE [LARGE SCALE GENOMIC DNA]</scope>
    <source>
        <strain evidence="2 3">F16-60</strain>
    </source>
</reference>
<evidence type="ECO:0000313" key="2">
    <source>
        <dbReference type="EMBL" id="TSD15797.1"/>
    </source>
</evidence>
<keyword evidence="3" id="KW-1185">Reference proteome</keyword>
<comment type="caution">
    <text evidence="2">The sequence shown here is derived from an EMBL/GenBank/DDBJ whole genome shotgun (WGS) entry which is preliminary data.</text>
</comment>
<dbReference type="RefSeq" id="WP_144260273.1">
    <property type="nucleotide sequence ID" value="NZ_QMDX01000001.1"/>
</dbReference>
<organism evidence="2 3">
    <name type="scientific">Haloglomus irregulare</name>
    <dbReference type="NCBI Taxonomy" id="2234134"/>
    <lineage>
        <taxon>Archaea</taxon>
        <taxon>Methanobacteriati</taxon>
        <taxon>Methanobacteriota</taxon>
        <taxon>Stenosarchaea group</taxon>
        <taxon>Halobacteria</taxon>
        <taxon>Halobacteriales</taxon>
        <taxon>Natronomonadaceae</taxon>
        <taxon>Haloglomus</taxon>
    </lineage>
</organism>
<protein>
    <submittedName>
        <fullName evidence="2">Uncharacterized protein</fullName>
    </submittedName>
</protein>
<sequence>MSDDATAGPGGEGGTGTPEDDPERAALIREVARDVRGESDESERVAAVLFRVSDLYDPGEETDSGSIYRNMRTILQVSERGTLARDRD</sequence>
<evidence type="ECO:0000313" key="3">
    <source>
        <dbReference type="Proteomes" id="UP000319894"/>
    </source>
</evidence>
<dbReference type="InterPro" id="IPR058282">
    <property type="entry name" value="DUF7976"/>
</dbReference>
<accession>A0A554NEH0</accession>
<dbReference type="InParanoid" id="A0A554NEH0"/>
<dbReference type="Proteomes" id="UP000319894">
    <property type="component" value="Unassembled WGS sequence"/>
</dbReference>